<feature type="compositionally biased region" description="Low complexity" evidence="1">
    <location>
        <begin position="35"/>
        <end position="67"/>
    </location>
</feature>
<protein>
    <submittedName>
        <fullName evidence="3">Uncharacterized protein</fullName>
    </submittedName>
</protein>
<feature type="compositionally biased region" description="Low complexity" evidence="1">
    <location>
        <begin position="75"/>
        <end position="93"/>
    </location>
</feature>
<feature type="compositionally biased region" description="Acidic residues" evidence="1">
    <location>
        <begin position="212"/>
        <end position="251"/>
    </location>
</feature>
<keyword evidence="2" id="KW-0732">Signal</keyword>
<gene>
    <name evidence="3" type="ORF">BGLFYP119_00094</name>
</gene>
<feature type="region of interest" description="Disordered" evidence="1">
    <location>
        <begin position="208"/>
        <end position="251"/>
    </location>
</feature>
<evidence type="ECO:0000256" key="2">
    <source>
        <dbReference type="SAM" id="SignalP"/>
    </source>
</evidence>
<feature type="compositionally biased region" description="Polar residues" evidence="1">
    <location>
        <begin position="94"/>
        <end position="106"/>
    </location>
</feature>
<dbReference type="RefSeq" id="WP_156355339.1">
    <property type="nucleotide sequence ID" value="NZ_CACRST010000027.1"/>
</dbReference>
<feature type="region of interest" description="Disordered" evidence="1">
    <location>
        <begin position="30"/>
        <end position="106"/>
    </location>
</feature>
<evidence type="ECO:0000256" key="1">
    <source>
        <dbReference type="SAM" id="MobiDB-lite"/>
    </source>
</evidence>
<dbReference type="AlphaFoldDB" id="A0A6N2VK82"/>
<name>A0A6N2VK82_9FIRM</name>
<sequence length="251" mass="26940">MKYQKMTAMFLAAGMTLFCFSGCSFSGEQKKAADVPASPTVSPTPVASVTPKATATPKPTAAAPSKAPSEENTNSQSGSGSSSQGVGSASDSQNTQDHSQSENQGNGLLSENEAATENISGVLVDSDESSVTLEYFGSDDEIYQSVFDISNADIEIGGIHHDSGPLAASLNLNIGYYIDGDQYIARFVYGDGSEGWRPSIVKEQEILYGEQTQDEGSYEEEYEEEDSSYEEEEYGDSQQDYVDEDAAMEEY</sequence>
<evidence type="ECO:0000313" key="3">
    <source>
        <dbReference type="EMBL" id="VYT30578.1"/>
    </source>
</evidence>
<organism evidence="3">
    <name type="scientific">Blautia glucerasea</name>
    <dbReference type="NCBI Taxonomy" id="536633"/>
    <lineage>
        <taxon>Bacteria</taxon>
        <taxon>Bacillati</taxon>
        <taxon>Bacillota</taxon>
        <taxon>Clostridia</taxon>
        <taxon>Lachnospirales</taxon>
        <taxon>Lachnospiraceae</taxon>
        <taxon>Blautia</taxon>
    </lineage>
</organism>
<reference evidence="3" key="1">
    <citation type="submission" date="2019-11" db="EMBL/GenBank/DDBJ databases">
        <authorList>
            <person name="Feng L."/>
        </authorList>
    </citation>
    <scope>NUCLEOTIDE SEQUENCE</scope>
    <source>
        <strain evidence="3">BgluceraseaLFYP119</strain>
    </source>
</reference>
<feature type="chain" id="PRO_5038665839" evidence="2">
    <location>
        <begin position="27"/>
        <end position="251"/>
    </location>
</feature>
<dbReference type="EMBL" id="CACRST010000027">
    <property type="protein sequence ID" value="VYT30578.1"/>
    <property type="molecule type" value="Genomic_DNA"/>
</dbReference>
<accession>A0A6N2VK82</accession>
<feature type="signal peptide" evidence="2">
    <location>
        <begin position="1"/>
        <end position="26"/>
    </location>
</feature>
<proteinExistence type="predicted"/>